<organism evidence="2 3">
    <name type="scientific">Trichinella papuae</name>
    <dbReference type="NCBI Taxonomy" id="268474"/>
    <lineage>
        <taxon>Eukaryota</taxon>
        <taxon>Metazoa</taxon>
        <taxon>Ecdysozoa</taxon>
        <taxon>Nematoda</taxon>
        <taxon>Enoplea</taxon>
        <taxon>Dorylaimia</taxon>
        <taxon>Trichinellida</taxon>
        <taxon>Trichinellidae</taxon>
        <taxon>Trichinella</taxon>
    </lineage>
</organism>
<dbReference type="AlphaFoldDB" id="A0A0V1MIM9"/>
<reference evidence="2 3" key="1">
    <citation type="submission" date="2015-01" db="EMBL/GenBank/DDBJ databases">
        <title>Evolution of Trichinella species and genotypes.</title>
        <authorList>
            <person name="Korhonen P.K."/>
            <person name="Edoardo P."/>
            <person name="Giuseppe L.R."/>
            <person name="Gasser R.B."/>
        </authorList>
    </citation>
    <scope>NUCLEOTIDE SEQUENCE [LARGE SCALE GENOMIC DNA]</scope>
    <source>
        <strain evidence="2">ISS1980</strain>
    </source>
</reference>
<sequence length="331" mass="37892">MKSSEDQATLTYHTFLLKIFGCASNSQVVVCKVLGEVSERQEQTLITNLEECSAADWPICQAYGLHATGKKPLKCWRINDSNTSWVSPYKYSTQSGTQFINPQDKGQIIDFRRMLTLLFVNRGASQLSTVLSIMIVWHLKVVCVLRQANSTVISDQKNLDSKQAGYQICSKTMVLLNVSYLAYECSFDVEIRRRPPRCGSSIVKSLPNVKFSTQILDSDWEKKKLLLQLFIASQKKRKEKRDWLHLIMMMVMMVMMMMMMQLPATGCIYKSLLLPEAVRHSLFNFESKFVVCKTGILRFSNDDVGSKGKSIKVKKERMHYGGEQLHKMHMV</sequence>
<proteinExistence type="predicted"/>
<evidence type="ECO:0000313" key="2">
    <source>
        <dbReference type="EMBL" id="KRZ71609.1"/>
    </source>
</evidence>
<dbReference type="EMBL" id="JYDO01000093">
    <property type="protein sequence ID" value="KRZ71609.1"/>
    <property type="molecule type" value="Genomic_DNA"/>
</dbReference>
<evidence type="ECO:0000313" key="3">
    <source>
        <dbReference type="Proteomes" id="UP000054843"/>
    </source>
</evidence>
<keyword evidence="3" id="KW-1185">Reference proteome</keyword>
<dbReference type="OrthoDB" id="5920261at2759"/>
<keyword evidence="1" id="KW-1133">Transmembrane helix</keyword>
<keyword evidence="1" id="KW-0812">Transmembrane</keyword>
<name>A0A0V1MIM9_9BILA</name>
<feature type="transmembrane region" description="Helical" evidence="1">
    <location>
        <begin position="243"/>
        <end position="262"/>
    </location>
</feature>
<dbReference type="Proteomes" id="UP000054843">
    <property type="component" value="Unassembled WGS sequence"/>
</dbReference>
<gene>
    <name evidence="2" type="ORF">T10_7321</name>
</gene>
<comment type="caution">
    <text evidence="2">The sequence shown here is derived from an EMBL/GenBank/DDBJ whole genome shotgun (WGS) entry which is preliminary data.</text>
</comment>
<evidence type="ECO:0000256" key="1">
    <source>
        <dbReference type="SAM" id="Phobius"/>
    </source>
</evidence>
<keyword evidence="1" id="KW-0472">Membrane</keyword>
<protein>
    <submittedName>
        <fullName evidence="2">Uncharacterized protein</fullName>
    </submittedName>
</protein>
<accession>A0A0V1MIM9</accession>